<keyword evidence="3" id="KW-0812">Transmembrane</keyword>
<dbReference type="Proteomes" id="UP000766486">
    <property type="component" value="Unassembled WGS sequence"/>
</dbReference>
<evidence type="ECO:0000256" key="1">
    <source>
        <dbReference type="ARBA" id="ARBA00004141"/>
    </source>
</evidence>
<feature type="transmembrane region" description="Helical" evidence="3">
    <location>
        <begin position="20"/>
        <end position="42"/>
    </location>
</feature>
<feature type="transmembrane region" description="Helical" evidence="3">
    <location>
        <begin position="344"/>
        <end position="368"/>
    </location>
</feature>
<feature type="transmembrane region" description="Helical" evidence="3">
    <location>
        <begin position="176"/>
        <end position="196"/>
    </location>
</feature>
<evidence type="ECO:0000259" key="4">
    <source>
        <dbReference type="PROSITE" id="PS50850"/>
    </source>
</evidence>
<keyword evidence="3" id="KW-0472">Membrane</keyword>
<feature type="transmembrane region" description="Helical" evidence="3">
    <location>
        <begin position="217"/>
        <end position="243"/>
    </location>
</feature>
<evidence type="ECO:0000313" key="5">
    <source>
        <dbReference type="EMBL" id="VUC35354.1"/>
    </source>
</evidence>
<dbReference type="InterPro" id="IPR050327">
    <property type="entry name" value="Proton-linked_MCT"/>
</dbReference>
<dbReference type="SUPFAM" id="SSF103473">
    <property type="entry name" value="MFS general substrate transporter"/>
    <property type="match status" value="1"/>
</dbReference>
<accession>A0ABY6UYZ0</accession>
<proteinExistence type="inferred from homology"/>
<feature type="transmembrane region" description="Helical" evidence="3">
    <location>
        <begin position="380"/>
        <end position="399"/>
    </location>
</feature>
<comment type="similarity">
    <text evidence="2">Belongs to the major facilitator superfamily. Monocarboxylate porter (TC 2.A.1.13) family.</text>
</comment>
<sequence length="409" mass="43702">MGVNNVEPADPPPDGGLKAWSMALLGHLVTFNTWGYILCYGVSQTYYVSSLSRSLSDIAWIGSLQMFLLFFLGTVSGRALDAGLFRLTMISGVTISLLGIFMTSICKTYWQVILAQGVCTGIGSGLQFAPSMSLVSTYFSSNRNLAIGVVATGSATGGIVYPLVFSHLLPKVGFGWTVRIMGFVNLGLSALVIAFMRSRLPPRKSGPLVEFASFKDPTYTLCCVAMFLNFWAVYFAFYFIGIFSRSLIGLDYQESIVILLIMNGVGVLGRILPNYLADKKFGALNTIIPCTFSTGIMMFAWIGVRSRGGLLAFAVVYGISSSALQSMFPAMISSLSPDLGKAGVRMGMAFSIVSFASLTGPPLAGAFIQAGQGSYLGAQIWGGSALILGGVIFMIARLLKTGPRMKVVV</sequence>
<evidence type="ECO:0000256" key="3">
    <source>
        <dbReference type="SAM" id="Phobius"/>
    </source>
</evidence>
<dbReference type="PROSITE" id="PS50850">
    <property type="entry name" value="MFS"/>
    <property type="match status" value="1"/>
</dbReference>
<feature type="domain" description="Major facilitator superfamily (MFS) profile" evidence="4">
    <location>
        <begin position="19"/>
        <end position="408"/>
    </location>
</feature>
<keyword evidence="6" id="KW-1185">Reference proteome</keyword>
<gene>
    <name evidence="5" type="ORF">CLO192961_LOCUS411181</name>
</gene>
<evidence type="ECO:0000256" key="2">
    <source>
        <dbReference type="ARBA" id="ARBA00006727"/>
    </source>
</evidence>
<feature type="transmembrane region" description="Helical" evidence="3">
    <location>
        <begin position="145"/>
        <end position="164"/>
    </location>
</feature>
<comment type="subcellular location">
    <subcellularLocation>
        <location evidence="1">Membrane</location>
        <topology evidence="1">Multi-pass membrane protein</topology>
    </subcellularLocation>
</comment>
<feature type="transmembrane region" description="Helical" evidence="3">
    <location>
        <begin position="255"/>
        <end position="272"/>
    </location>
</feature>
<name>A0ABY6UYZ0_BIOOC</name>
<dbReference type="EMBL" id="CABFNS010000910">
    <property type="protein sequence ID" value="VUC35354.1"/>
    <property type="molecule type" value="Genomic_DNA"/>
</dbReference>
<feature type="transmembrane region" description="Helical" evidence="3">
    <location>
        <begin position="54"/>
        <end position="72"/>
    </location>
</feature>
<reference evidence="5 6" key="1">
    <citation type="submission" date="2019-06" db="EMBL/GenBank/DDBJ databases">
        <authorList>
            <person name="Broberg M."/>
        </authorList>
    </citation>
    <scope>NUCLEOTIDE SEQUENCE [LARGE SCALE GENOMIC DNA]</scope>
</reference>
<dbReference type="PANTHER" id="PTHR11360:SF130">
    <property type="entry name" value="MAJOR FACILITATOR SUPERFAMILY (MFS) PROFILE DOMAIN-CONTAINING PROTEIN-RELATED"/>
    <property type="match status" value="1"/>
</dbReference>
<feature type="transmembrane region" description="Helical" evidence="3">
    <location>
        <begin position="84"/>
        <end position="106"/>
    </location>
</feature>
<feature type="transmembrane region" description="Helical" evidence="3">
    <location>
        <begin position="284"/>
        <end position="304"/>
    </location>
</feature>
<protein>
    <recommendedName>
        <fullName evidence="4">Major facilitator superfamily (MFS) profile domain-containing protein</fullName>
    </recommendedName>
</protein>
<dbReference type="InterPro" id="IPR036259">
    <property type="entry name" value="MFS_trans_sf"/>
</dbReference>
<dbReference type="Pfam" id="PF07690">
    <property type="entry name" value="MFS_1"/>
    <property type="match status" value="1"/>
</dbReference>
<comment type="caution">
    <text evidence="5">The sequence shown here is derived from an EMBL/GenBank/DDBJ whole genome shotgun (WGS) entry which is preliminary data.</text>
</comment>
<feature type="transmembrane region" description="Helical" evidence="3">
    <location>
        <begin position="310"/>
        <end position="332"/>
    </location>
</feature>
<dbReference type="InterPro" id="IPR020846">
    <property type="entry name" value="MFS_dom"/>
</dbReference>
<keyword evidence="3" id="KW-1133">Transmembrane helix</keyword>
<evidence type="ECO:0000313" key="6">
    <source>
        <dbReference type="Proteomes" id="UP000766486"/>
    </source>
</evidence>
<dbReference type="PANTHER" id="PTHR11360">
    <property type="entry name" value="MONOCARBOXYLATE TRANSPORTER"/>
    <property type="match status" value="1"/>
</dbReference>
<dbReference type="Gene3D" id="1.20.1250.20">
    <property type="entry name" value="MFS general substrate transporter like domains"/>
    <property type="match status" value="2"/>
</dbReference>
<organism evidence="5 6">
    <name type="scientific">Bionectria ochroleuca</name>
    <name type="common">Gliocladium roseum</name>
    <dbReference type="NCBI Taxonomy" id="29856"/>
    <lineage>
        <taxon>Eukaryota</taxon>
        <taxon>Fungi</taxon>
        <taxon>Dikarya</taxon>
        <taxon>Ascomycota</taxon>
        <taxon>Pezizomycotina</taxon>
        <taxon>Sordariomycetes</taxon>
        <taxon>Hypocreomycetidae</taxon>
        <taxon>Hypocreales</taxon>
        <taxon>Bionectriaceae</taxon>
        <taxon>Clonostachys</taxon>
    </lineage>
</organism>
<dbReference type="InterPro" id="IPR011701">
    <property type="entry name" value="MFS"/>
</dbReference>